<sequence length="232" mass="25688">MLIWRLSSSLAALTSTPGSCADFRAQAGSLLSRSISTRKPTEGSLCHVIINEHTQILALAAKILSSSDHPIKTAYQNQFVWETARHAIAKELVAFPADEKYLVDGTARAEKDRHQTAVLKKQLYDFQRLCPTHDVAGIGRAIKQLCVDLEEHFREEELQDFPKLEEAVGGKESRRLAKSFERTKLFVSTRSHPSSPDRPVGNHPIAILTCETKTESSRCTDAVRILVVGAAI</sequence>
<comment type="caution">
    <text evidence="1">The sequence shown here is derived from an EMBL/GenBank/DDBJ whole genome shotgun (WGS) entry which is preliminary data.</text>
</comment>
<protein>
    <submittedName>
        <fullName evidence="1">Uncharacterized protein</fullName>
    </submittedName>
</protein>
<proteinExistence type="predicted"/>
<organism evidence="1 2">
    <name type="scientific">Naganishia vaughanmartiniae</name>
    <dbReference type="NCBI Taxonomy" id="1424756"/>
    <lineage>
        <taxon>Eukaryota</taxon>
        <taxon>Fungi</taxon>
        <taxon>Dikarya</taxon>
        <taxon>Basidiomycota</taxon>
        <taxon>Agaricomycotina</taxon>
        <taxon>Tremellomycetes</taxon>
        <taxon>Filobasidiales</taxon>
        <taxon>Filobasidiaceae</taxon>
        <taxon>Naganishia</taxon>
    </lineage>
</organism>
<evidence type="ECO:0000313" key="2">
    <source>
        <dbReference type="Proteomes" id="UP001243375"/>
    </source>
</evidence>
<accession>A0ACC2X298</accession>
<reference evidence="1" key="1">
    <citation type="submission" date="2023-04" db="EMBL/GenBank/DDBJ databases">
        <title>Draft Genome sequencing of Naganishia species isolated from polar environments using Oxford Nanopore Technology.</title>
        <authorList>
            <person name="Leo P."/>
            <person name="Venkateswaran K."/>
        </authorList>
    </citation>
    <scope>NUCLEOTIDE SEQUENCE</scope>
    <source>
        <strain evidence="1">MNA-CCFEE 5425</strain>
    </source>
</reference>
<evidence type="ECO:0000313" key="1">
    <source>
        <dbReference type="EMBL" id="KAJ9117544.1"/>
    </source>
</evidence>
<keyword evidence="2" id="KW-1185">Reference proteome</keyword>
<gene>
    <name evidence="1" type="ORF">QFC22_004394</name>
</gene>
<name>A0ACC2X298_9TREE</name>
<dbReference type="EMBL" id="JASBWU010000012">
    <property type="protein sequence ID" value="KAJ9117544.1"/>
    <property type="molecule type" value="Genomic_DNA"/>
</dbReference>
<dbReference type="Proteomes" id="UP001243375">
    <property type="component" value="Unassembled WGS sequence"/>
</dbReference>